<keyword evidence="14" id="KW-0464">Manganese</keyword>
<evidence type="ECO:0000256" key="13">
    <source>
        <dbReference type="ARBA" id="ARBA00023136"/>
    </source>
</evidence>
<dbReference type="RefSeq" id="WP_179362824.1">
    <property type="nucleotide sequence ID" value="NZ_CP026994.1"/>
</dbReference>
<evidence type="ECO:0000256" key="9">
    <source>
        <dbReference type="ARBA" id="ARBA00022692"/>
    </source>
</evidence>
<feature type="transmembrane region" description="Helical" evidence="17">
    <location>
        <begin position="20"/>
        <end position="38"/>
    </location>
</feature>
<dbReference type="InterPro" id="IPR048999">
    <property type="entry name" value="STT3-PglB_core"/>
</dbReference>
<keyword evidence="8" id="KW-0808">Transferase</keyword>
<evidence type="ECO:0000256" key="5">
    <source>
        <dbReference type="ARBA" id="ARBA00010810"/>
    </source>
</evidence>
<comment type="cofactor">
    <cofactor evidence="2">
        <name>Mg(2+)</name>
        <dbReference type="ChEBI" id="CHEBI:18420"/>
    </cofactor>
</comment>
<feature type="transmembrane region" description="Helical" evidence="17">
    <location>
        <begin position="298"/>
        <end position="315"/>
    </location>
</feature>
<feature type="transmembrane region" description="Helical" evidence="17">
    <location>
        <begin position="141"/>
        <end position="158"/>
    </location>
</feature>
<feature type="transmembrane region" description="Helical" evidence="17">
    <location>
        <begin position="170"/>
        <end position="187"/>
    </location>
</feature>
<evidence type="ECO:0000256" key="12">
    <source>
        <dbReference type="ARBA" id="ARBA00022989"/>
    </source>
</evidence>
<comment type="pathway">
    <text evidence="4">Protein modification; protein glycosylation.</text>
</comment>
<evidence type="ECO:0000313" key="21">
    <source>
        <dbReference type="Proteomes" id="UP000509441"/>
    </source>
</evidence>
<keyword evidence="7" id="KW-0328">Glycosyltransferase</keyword>
<sequence length="712" mass="79284">MQTNTKLVSIGNFNLKLNHLLIIGVLSLAFTISLLLRAQPADYGFELNEFDPFFNYRATQYIVDNGIPSYFEWNDDRSWYPLGRDVSSTSQVTLHLTAAITYWIFGGGSDLYDFTIVFPAIFGSLSAIVIFALVRVIGGTTAGLFSALLFSVSLPILIRSPIGWFKSEPLGLFFALLAVYLLLSGISSQNKKITISKLVGAGIFTAFSISAWGGNQFFIMPLAFFFIVLPFLRTDHKFIIWSIPVYTISTIITSLAFERVSSSFIFGMGGILLIFSTLFLVSCILIQNKSTKNKTRNGLIFLLAFLIIVPLVLVINSESQFLPSASHRYLNALNPFLTTTDPLVDSVSEHATTTLSQSFLFHSVLMIFSGLGIWLIIKNIQNSKSNFIKNDMLSFALILGIIGVYTSSTFVRLEVFASVSIIILASLGLTVLTKEFFKVGFDSRKSIGNLMKLPYVVGIIFLLTVPMVYPVGSEISRMIDIPPTILNGGTAYTISTNDWLDTLDWIKNNTPKDAVVAAWWDYGYWISTMGERATLADNSTISTEIIQNIAKMLLNNPNSSWHSLNEMQTDYVLVFVAGEKLNLDSPQSFYRLGGGGDESKKQWFMRIAGLDESKYLHADGSSGTDYFWNETLLGKMFPFTLLGYVNPNNLNQQSETYVNGMIPIYEKNIKYTSDGNGPLKLVYTSPSYVEEKVGPMIGVFIYEVNKNYQPVS</sequence>
<evidence type="ECO:0000256" key="3">
    <source>
        <dbReference type="ARBA" id="ARBA00004127"/>
    </source>
</evidence>
<feature type="transmembrane region" description="Helical" evidence="17">
    <location>
        <begin position="263"/>
        <end position="286"/>
    </location>
</feature>
<proteinExistence type="inferred from homology"/>
<evidence type="ECO:0000256" key="16">
    <source>
        <dbReference type="ARBA" id="ARBA00034066"/>
    </source>
</evidence>
<evidence type="ECO:0000256" key="8">
    <source>
        <dbReference type="ARBA" id="ARBA00022679"/>
    </source>
</evidence>
<dbReference type="PANTHER" id="PTHR13872">
    <property type="entry name" value="DOLICHYL-DIPHOSPHOOLIGOSACCHARIDE--PROTEIN GLYCOSYLTRANSFERASE SUBUNIT"/>
    <property type="match status" value="1"/>
</dbReference>
<reference evidence="20 21" key="1">
    <citation type="submission" date="2018-02" db="EMBL/GenBank/DDBJ databases">
        <title>Complete genome of Nitrosopumilus oxyclinae HCE1.</title>
        <authorList>
            <person name="Qin W."/>
            <person name="Zheng Y."/>
            <person name="Stahl D.A."/>
        </authorList>
    </citation>
    <scope>NUCLEOTIDE SEQUENCE [LARGE SCALE GENOMIC DNA]</scope>
    <source>
        <strain evidence="20 21">HCE1</strain>
    </source>
</reference>
<evidence type="ECO:0000256" key="14">
    <source>
        <dbReference type="ARBA" id="ARBA00023211"/>
    </source>
</evidence>
<keyword evidence="10" id="KW-0479">Metal-binding</keyword>
<evidence type="ECO:0000256" key="10">
    <source>
        <dbReference type="ARBA" id="ARBA00022723"/>
    </source>
</evidence>
<dbReference type="Gene3D" id="3.40.50.12610">
    <property type="match status" value="1"/>
</dbReference>
<name>A0A7D5R813_9ARCH</name>
<feature type="transmembrane region" description="Helical" evidence="17">
    <location>
        <begin position="359"/>
        <end position="380"/>
    </location>
</feature>
<feature type="transmembrane region" description="Helical" evidence="17">
    <location>
        <begin position="217"/>
        <end position="232"/>
    </location>
</feature>
<feature type="transmembrane region" description="Helical" evidence="17">
    <location>
        <begin position="194"/>
        <end position="211"/>
    </location>
</feature>
<feature type="domain" description="STT3/PglB/AglB core" evidence="19">
    <location>
        <begin position="513"/>
        <end position="571"/>
    </location>
</feature>
<dbReference type="EMBL" id="CP026994">
    <property type="protein sequence ID" value="QLH03962.1"/>
    <property type="molecule type" value="Genomic_DNA"/>
</dbReference>
<dbReference type="GO" id="GO:0004576">
    <property type="term" value="F:oligosaccharyl transferase activity"/>
    <property type="evidence" value="ECO:0007669"/>
    <property type="project" value="InterPro"/>
</dbReference>
<feature type="transmembrane region" description="Helical" evidence="17">
    <location>
        <begin position="239"/>
        <end position="257"/>
    </location>
</feature>
<evidence type="ECO:0000256" key="15">
    <source>
        <dbReference type="ARBA" id="ARBA00030679"/>
    </source>
</evidence>
<accession>A0A7D5R813</accession>
<evidence type="ECO:0000259" key="19">
    <source>
        <dbReference type="Pfam" id="PF21436"/>
    </source>
</evidence>
<feature type="transmembrane region" description="Helical" evidence="17">
    <location>
        <begin position="415"/>
        <end position="432"/>
    </location>
</feature>
<evidence type="ECO:0000256" key="17">
    <source>
        <dbReference type="SAM" id="Phobius"/>
    </source>
</evidence>
<dbReference type="InterPro" id="IPR048307">
    <property type="entry name" value="STT3_N"/>
</dbReference>
<feature type="transmembrane region" description="Helical" evidence="17">
    <location>
        <begin position="392"/>
        <end position="409"/>
    </location>
</feature>
<dbReference type="GO" id="GO:0012505">
    <property type="term" value="C:endomembrane system"/>
    <property type="evidence" value="ECO:0007669"/>
    <property type="project" value="UniProtKB-SubCell"/>
</dbReference>
<comment type="cofactor">
    <cofactor evidence="1">
        <name>Mn(2+)</name>
        <dbReference type="ChEBI" id="CHEBI:29035"/>
    </cofactor>
</comment>
<feature type="transmembrane region" description="Helical" evidence="17">
    <location>
        <begin position="111"/>
        <end position="134"/>
    </location>
</feature>
<dbReference type="KEGG" id="nox:C5F49_00460"/>
<feature type="transmembrane region" description="Helical" evidence="17">
    <location>
        <begin position="453"/>
        <end position="472"/>
    </location>
</feature>
<dbReference type="InterPro" id="IPR003674">
    <property type="entry name" value="Oligo_trans_STT3"/>
</dbReference>
<evidence type="ECO:0000256" key="11">
    <source>
        <dbReference type="ARBA" id="ARBA00022842"/>
    </source>
</evidence>
<keyword evidence="12 17" id="KW-1133">Transmembrane helix</keyword>
<keyword evidence="11" id="KW-0460">Magnesium</keyword>
<dbReference type="EC" id="2.4.99.21" evidence="6"/>
<keyword evidence="21" id="KW-1185">Reference proteome</keyword>
<gene>
    <name evidence="20" type="ORF">C5F49_00460</name>
</gene>
<dbReference type="GO" id="GO:0016020">
    <property type="term" value="C:membrane"/>
    <property type="evidence" value="ECO:0007669"/>
    <property type="project" value="InterPro"/>
</dbReference>
<feature type="domain" description="Oligosaccharyl transferase STT3 N-terminal" evidence="18">
    <location>
        <begin position="47"/>
        <end position="282"/>
    </location>
</feature>
<evidence type="ECO:0000256" key="4">
    <source>
        <dbReference type="ARBA" id="ARBA00004922"/>
    </source>
</evidence>
<dbReference type="Pfam" id="PF21436">
    <property type="entry name" value="STT3-PglB_core"/>
    <property type="match status" value="1"/>
</dbReference>
<organism evidence="20 21">
    <name type="scientific">Nitrosopumilus oxyclinae</name>
    <dbReference type="NCBI Taxonomy" id="1959104"/>
    <lineage>
        <taxon>Archaea</taxon>
        <taxon>Nitrososphaerota</taxon>
        <taxon>Nitrososphaeria</taxon>
        <taxon>Nitrosopumilales</taxon>
        <taxon>Nitrosopumilaceae</taxon>
        <taxon>Nitrosopumilus</taxon>
    </lineage>
</organism>
<keyword evidence="13 17" id="KW-0472">Membrane</keyword>
<comment type="subcellular location">
    <subcellularLocation>
        <location evidence="3">Endomembrane system</location>
        <topology evidence="3">Multi-pass membrane protein</topology>
    </subcellularLocation>
</comment>
<protein>
    <recommendedName>
        <fullName evidence="6">dolichyl-phosphooligosaccharide-protein glycotransferase</fullName>
        <ecNumber evidence="6">2.4.99.21</ecNumber>
    </recommendedName>
    <alternativeName>
        <fullName evidence="15">Oligosaccharyl transferase</fullName>
    </alternativeName>
</protein>
<evidence type="ECO:0000256" key="1">
    <source>
        <dbReference type="ARBA" id="ARBA00001936"/>
    </source>
</evidence>
<dbReference type="PANTHER" id="PTHR13872:SF1">
    <property type="entry name" value="DOLICHYL-DIPHOSPHOOLIGOSACCHARIDE--PROTEIN GLYCOSYLTRANSFERASE SUBUNIT STT3B"/>
    <property type="match status" value="1"/>
</dbReference>
<dbReference type="Proteomes" id="UP000509441">
    <property type="component" value="Chromosome"/>
</dbReference>
<comment type="catalytic activity">
    <reaction evidence="16">
        <text>an archaeal dolichyl phosphooligosaccharide + [protein]-L-asparagine = an archaeal dolichyl phosphate + a glycoprotein with the oligosaccharide chain attached by N-beta-D-glycosyl linkage to a protein L-asparagine.</text>
        <dbReference type="EC" id="2.4.99.21"/>
    </reaction>
</comment>
<dbReference type="OrthoDB" id="12184at2157"/>
<evidence type="ECO:0000256" key="6">
    <source>
        <dbReference type="ARBA" id="ARBA00012602"/>
    </source>
</evidence>
<dbReference type="GO" id="GO:0046872">
    <property type="term" value="F:metal ion binding"/>
    <property type="evidence" value="ECO:0007669"/>
    <property type="project" value="UniProtKB-KW"/>
</dbReference>
<evidence type="ECO:0000313" key="20">
    <source>
        <dbReference type="EMBL" id="QLH03962.1"/>
    </source>
</evidence>
<dbReference type="UniPathway" id="UPA00378"/>
<dbReference type="GeneID" id="56060370"/>
<dbReference type="AlphaFoldDB" id="A0A7D5R813"/>
<evidence type="ECO:0000256" key="7">
    <source>
        <dbReference type="ARBA" id="ARBA00022676"/>
    </source>
</evidence>
<dbReference type="Pfam" id="PF02516">
    <property type="entry name" value="STT3"/>
    <property type="match status" value="1"/>
</dbReference>
<evidence type="ECO:0000256" key="2">
    <source>
        <dbReference type="ARBA" id="ARBA00001946"/>
    </source>
</evidence>
<comment type="similarity">
    <text evidence="5">Belongs to the STT3 family.</text>
</comment>
<evidence type="ECO:0000259" key="18">
    <source>
        <dbReference type="Pfam" id="PF02516"/>
    </source>
</evidence>
<keyword evidence="9 17" id="KW-0812">Transmembrane</keyword>